<accession>A0A915IEG3</accession>
<dbReference type="Proteomes" id="UP000887565">
    <property type="component" value="Unplaced"/>
</dbReference>
<evidence type="ECO:0000313" key="1">
    <source>
        <dbReference type="Proteomes" id="UP000887565"/>
    </source>
</evidence>
<organism evidence="1 2">
    <name type="scientific">Romanomermis culicivorax</name>
    <name type="common">Nematode worm</name>
    <dbReference type="NCBI Taxonomy" id="13658"/>
    <lineage>
        <taxon>Eukaryota</taxon>
        <taxon>Metazoa</taxon>
        <taxon>Ecdysozoa</taxon>
        <taxon>Nematoda</taxon>
        <taxon>Enoplea</taxon>
        <taxon>Dorylaimia</taxon>
        <taxon>Mermithida</taxon>
        <taxon>Mermithoidea</taxon>
        <taxon>Mermithidae</taxon>
        <taxon>Romanomermis</taxon>
    </lineage>
</organism>
<name>A0A915IEG3_ROMCU</name>
<evidence type="ECO:0000313" key="2">
    <source>
        <dbReference type="WBParaSite" id="nRc.2.0.1.t11606-RA"/>
    </source>
</evidence>
<proteinExistence type="predicted"/>
<sequence length="100" mass="11636">MSLLFLSQIDQNMVMSDEVKQTNFNLVVNNPFSMYGPPETWRIYEMKFDYQIAEMPALMLLYLLPNHHKWMNAVQGTMPLVAHVAPHILKWNCGIPNGNR</sequence>
<dbReference type="WBParaSite" id="nRc.2.0.1.t11606-RA">
    <property type="protein sequence ID" value="nRc.2.0.1.t11606-RA"/>
    <property type="gene ID" value="nRc.2.0.1.g11606"/>
</dbReference>
<protein>
    <submittedName>
        <fullName evidence="2">Uncharacterized protein</fullName>
    </submittedName>
</protein>
<keyword evidence="1" id="KW-1185">Reference proteome</keyword>
<reference evidence="2" key="1">
    <citation type="submission" date="2022-11" db="UniProtKB">
        <authorList>
            <consortium name="WormBaseParasite"/>
        </authorList>
    </citation>
    <scope>IDENTIFICATION</scope>
</reference>
<dbReference type="AlphaFoldDB" id="A0A915IEG3"/>